<reference evidence="2" key="1">
    <citation type="submission" date="2017-02" db="UniProtKB">
        <authorList>
            <consortium name="WormBaseParasite"/>
        </authorList>
    </citation>
    <scope>IDENTIFICATION</scope>
</reference>
<protein>
    <submittedName>
        <fullName evidence="2">FTH domain-containing protein</fullName>
    </submittedName>
</protein>
<keyword evidence="1" id="KW-1185">Reference proteome</keyword>
<dbReference type="WBParaSite" id="SPAL_0000728400.1">
    <property type="protein sequence ID" value="SPAL_0000728400.1"/>
    <property type="gene ID" value="SPAL_0000728400"/>
</dbReference>
<proteinExistence type="predicted"/>
<evidence type="ECO:0000313" key="2">
    <source>
        <dbReference type="WBParaSite" id="SPAL_0000728400.1"/>
    </source>
</evidence>
<name>A0A0N5BN03_STREA</name>
<dbReference type="AlphaFoldDB" id="A0A0N5BN03"/>
<organism evidence="1 2">
    <name type="scientific">Strongyloides papillosus</name>
    <name type="common">Intestinal threadworm</name>
    <dbReference type="NCBI Taxonomy" id="174720"/>
    <lineage>
        <taxon>Eukaryota</taxon>
        <taxon>Metazoa</taxon>
        <taxon>Ecdysozoa</taxon>
        <taxon>Nematoda</taxon>
        <taxon>Chromadorea</taxon>
        <taxon>Rhabditida</taxon>
        <taxon>Tylenchina</taxon>
        <taxon>Panagrolaimomorpha</taxon>
        <taxon>Strongyloidoidea</taxon>
        <taxon>Strongyloididae</taxon>
        <taxon>Strongyloides</taxon>
    </lineage>
</organism>
<sequence>MIEDILRMKCLSLFEIYFRLFDDPKDFEKLCTVLGRIQTIRIDCCDKMNFSSLKVLSVYAGNLKNISLVGIKDESITTSVILSHFKTLASLEIIFEDSYNTSLIFHDLMKFDNASSSVTFKWPKLQYLNIICNRPNFEEGKLINEVKRNTPRKPGQLLMRHVHFYDDPRYQILVRLSKKLHIFDSPLCKGRFELNNL</sequence>
<evidence type="ECO:0000313" key="1">
    <source>
        <dbReference type="Proteomes" id="UP000046392"/>
    </source>
</evidence>
<accession>A0A0N5BN03</accession>
<dbReference type="Proteomes" id="UP000046392">
    <property type="component" value="Unplaced"/>
</dbReference>